<keyword evidence="13" id="KW-0732">Signal</keyword>
<keyword evidence="6 11" id="KW-0479">Metal-binding</keyword>
<comment type="cofactor">
    <cofactor evidence="12">
        <name>Mg(2+)</name>
        <dbReference type="ChEBI" id="CHEBI:18420"/>
    </cofactor>
    <cofactor evidence="12">
        <name>Mn(2+)</name>
        <dbReference type="ChEBI" id="CHEBI:29035"/>
    </cofactor>
    <text evidence="12">Magnesium. Can also use manganese.</text>
</comment>
<evidence type="ECO:0000313" key="14">
    <source>
        <dbReference type="EMBL" id="EWH09529.1"/>
    </source>
</evidence>
<evidence type="ECO:0000256" key="5">
    <source>
        <dbReference type="ARBA" id="ARBA00022679"/>
    </source>
</evidence>
<sequence>MNNFVQFFTISLCCIYCLLTSPLQAKWMAHNFNVMGTAAEIRFYQPALMSEQQAQRLLVKLVDVMHQIDESMSPYKSNSELSQVNQEAHAKPLKVSADLLSVINKAQYIAKLSGGIFDITFASAGHLYQYREHIRPTELQLAQASKFINYQDIALDEKNSTIHFLKQGTKIDLGGIAKGFAVQKCLTILEQAGVEHALVNAGGDTGLLGDKLGKNWMVAIKHPRQPDKQAALLPLANEAISTSGDYERYFIEDGQRYHHILNPRTGKSAKKLVSVSVIGPDAMMTDALSTTVFILGRSAGFKLLEQFSGYEAIVIDNELNMHFSTGLVAN</sequence>
<dbReference type="InterPro" id="IPR024932">
    <property type="entry name" value="ApbE"/>
</dbReference>
<dbReference type="EMBL" id="ARZY01000022">
    <property type="protein sequence ID" value="EWH09529.1"/>
    <property type="molecule type" value="Genomic_DNA"/>
</dbReference>
<keyword evidence="8 11" id="KW-0460">Magnesium</keyword>
<gene>
    <name evidence="14" type="ORF">DS2_11878</name>
</gene>
<reference evidence="14 15" key="1">
    <citation type="journal article" date="2014" name="Genome Announc.">
        <title>Draft Genome Sequence of the Agar-Degrading Bacterium Catenovulum sp. Strain DS-2, Isolated from Intestines of Haliotis diversicolor.</title>
        <authorList>
            <person name="Shan D."/>
            <person name="Li X."/>
            <person name="Gu Z."/>
            <person name="Wei G."/>
            <person name="Gao Z."/>
            <person name="Shao Z."/>
        </authorList>
    </citation>
    <scope>NUCLEOTIDE SEQUENCE [LARGE SCALE GENOMIC DNA]</scope>
    <source>
        <strain evidence="14 15">DS-2</strain>
    </source>
</reference>
<feature type="signal peptide" evidence="13">
    <location>
        <begin position="1"/>
        <end position="25"/>
    </location>
</feature>
<feature type="binding site" evidence="12">
    <location>
        <position position="175"/>
    </location>
    <ligand>
        <name>Mg(2+)</name>
        <dbReference type="ChEBI" id="CHEBI:18420"/>
    </ligand>
</feature>
<feature type="binding site" evidence="12">
    <location>
        <position position="290"/>
    </location>
    <ligand>
        <name>Mg(2+)</name>
        <dbReference type="ChEBI" id="CHEBI:18420"/>
    </ligand>
</feature>
<organism evidence="14 15">
    <name type="scientific">Catenovulum agarivorans DS-2</name>
    <dbReference type="NCBI Taxonomy" id="1328313"/>
    <lineage>
        <taxon>Bacteria</taxon>
        <taxon>Pseudomonadati</taxon>
        <taxon>Pseudomonadota</taxon>
        <taxon>Gammaproteobacteria</taxon>
        <taxon>Alteromonadales</taxon>
        <taxon>Alteromonadaceae</taxon>
        <taxon>Catenovulum</taxon>
    </lineage>
</organism>
<dbReference type="Pfam" id="PF02424">
    <property type="entry name" value="ApbE"/>
    <property type="match status" value="1"/>
</dbReference>
<dbReference type="PANTHER" id="PTHR30040">
    <property type="entry name" value="THIAMINE BIOSYNTHESIS LIPOPROTEIN APBE"/>
    <property type="match status" value="1"/>
</dbReference>
<dbReference type="Gene3D" id="3.10.520.10">
    <property type="entry name" value="ApbE-like domains"/>
    <property type="match status" value="1"/>
</dbReference>
<evidence type="ECO:0000256" key="11">
    <source>
        <dbReference type="PIRNR" id="PIRNR006268"/>
    </source>
</evidence>
<feature type="binding site" evidence="12">
    <location>
        <position position="286"/>
    </location>
    <ligand>
        <name>Mg(2+)</name>
        <dbReference type="ChEBI" id="CHEBI:18420"/>
    </ligand>
</feature>
<dbReference type="RefSeq" id="WP_035015026.1">
    <property type="nucleotide sequence ID" value="NZ_ARZY01000022.1"/>
</dbReference>
<evidence type="ECO:0000256" key="10">
    <source>
        <dbReference type="ARBA" id="ARBA00048540"/>
    </source>
</evidence>
<keyword evidence="4 11" id="KW-0285">Flavoprotein</keyword>
<evidence type="ECO:0000256" key="1">
    <source>
        <dbReference type="ARBA" id="ARBA00008282"/>
    </source>
</evidence>
<dbReference type="Proteomes" id="UP000019276">
    <property type="component" value="Unassembled WGS sequence"/>
</dbReference>
<keyword evidence="14" id="KW-0449">Lipoprotein</keyword>
<dbReference type="PATRIC" id="fig|1328313.3.peg.2428"/>
<keyword evidence="15" id="KW-1185">Reference proteome</keyword>
<comment type="caution">
    <text evidence="14">The sequence shown here is derived from an EMBL/GenBank/DDBJ whole genome shotgun (WGS) entry which is preliminary data.</text>
</comment>
<evidence type="ECO:0000256" key="2">
    <source>
        <dbReference type="ARBA" id="ARBA00011955"/>
    </source>
</evidence>
<dbReference type="eggNOG" id="COG1477">
    <property type="taxonomic scope" value="Bacteria"/>
</dbReference>
<dbReference type="GO" id="GO:0046872">
    <property type="term" value="F:metal ion binding"/>
    <property type="evidence" value="ECO:0007669"/>
    <property type="project" value="UniProtKB-UniRule"/>
</dbReference>
<evidence type="ECO:0000256" key="9">
    <source>
        <dbReference type="ARBA" id="ARBA00031306"/>
    </source>
</evidence>
<keyword evidence="5 11" id="KW-0808">Transferase</keyword>
<evidence type="ECO:0000313" key="15">
    <source>
        <dbReference type="Proteomes" id="UP000019276"/>
    </source>
</evidence>
<dbReference type="SUPFAM" id="SSF143631">
    <property type="entry name" value="ApbE-like"/>
    <property type="match status" value="1"/>
</dbReference>
<protein>
    <recommendedName>
        <fullName evidence="3 11">FAD:protein FMN transferase</fullName>
        <ecNumber evidence="2 11">2.7.1.180</ecNumber>
    </recommendedName>
    <alternativeName>
        <fullName evidence="9 11">Flavin transferase</fullName>
    </alternativeName>
</protein>
<proteinExistence type="inferred from homology"/>
<dbReference type="AlphaFoldDB" id="W7Q9M1"/>
<evidence type="ECO:0000256" key="6">
    <source>
        <dbReference type="ARBA" id="ARBA00022723"/>
    </source>
</evidence>
<evidence type="ECO:0000256" key="13">
    <source>
        <dbReference type="SAM" id="SignalP"/>
    </source>
</evidence>
<evidence type="ECO:0000256" key="12">
    <source>
        <dbReference type="PIRSR" id="PIRSR006268-2"/>
    </source>
</evidence>
<accession>W7Q9M1</accession>
<feature type="chain" id="PRO_5039909062" description="FAD:protein FMN transferase" evidence="13">
    <location>
        <begin position="26"/>
        <end position="330"/>
    </location>
</feature>
<dbReference type="STRING" id="1328313.DS2_11878"/>
<dbReference type="GO" id="GO:0016740">
    <property type="term" value="F:transferase activity"/>
    <property type="evidence" value="ECO:0007669"/>
    <property type="project" value="UniProtKB-UniRule"/>
</dbReference>
<evidence type="ECO:0000256" key="3">
    <source>
        <dbReference type="ARBA" id="ARBA00016337"/>
    </source>
</evidence>
<evidence type="ECO:0000256" key="4">
    <source>
        <dbReference type="ARBA" id="ARBA00022630"/>
    </source>
</evidence>
<comment type="catalytic activity">
    <reaction evidence="10 11">
        <text>L-threonyl-[protein] + FAD = FMN-L-threonyl-[protein] + AMP + H(+)</text>
        <dbReference type="Rhea" id="RHEA:36847"/>
        <dbReference type="Rhea" id="RHEA-COMP:11060"/>
        <dbReference type="Rhea" id="RHEA-COMP:11061"/>
        <dbReference type="ChEBI" id="CHEBI:15378"/>
        <dbReference type="ChEBI" id="CHEBI:30013"/>
        <dbReference type="ChEBI" id="CHEBI:57692"/>
        <dbReference type="ChEBI" id="CHEBI:74257"/>
        <dbReference type="ChEBI" id="CHEBI:456215"/>
        <dbReference type="EC" id="2.7.1.180"/>
    </reaction>
</comment>
<name>W7Q9M1_9ALTE</name>
<dbReference type="InterPro" id="IPR003374">
    <property type="entry name" value="ApbE-like_sf"/>
</dbReference>
<keyword evidence="7 11" id="KW-0274">FAD</keyword>
<evidence type="ECO:0000256" key="7">
    <source>
        <dbReference type="ARBA" id="ARBA00022827"/>
    </source>
</evidence>
<comment type="similarity">
    <text evidence="1 11">Belongs to the ApbE family.</text>
</comment>
<evidence type="ECO:0000256" key="8">
    <source>
        <dbReference type="ARBA" id="ARBA00022842"/>
    </source>
</evidence>
<dbReference type="PIRSF" id="PIRSF006268">
    <property type="entry name" value="ApbE"/>
    <property type="match status" value="1"/>
</dbReference>
<dbReference type="OrthoDB" id="9778595at2"/>
<dbReference type="EC" id="2.7.1.180" evidence="2 11"/>
<dbReference type="PANTHER" id="PTHR30040:SF2">
    <property type="entry name" value="FAD:PROTEIN FMN TRANSFERASE"/>
    <property type="match status" value="1"/>
</dbReference>